<organism evidence="2 3">
    <name type="scientific">Pricia mediterranea</name>
    <dbReference type="NCBI Taxonomy" id="3076079"/>
    <lineage>
        <taxon>Bacteria</taxon>
        <taxon>Pseudomonadati</taxon>
        <taxon>Bacteroidota</taxon>
        <taxon>Flavobacteriia</taxon>
        <taxon>Flavobacteriales</taxon>
        <taxon>Flavobacteriaceae</taxon>
        <taxon>Pricia</taxon>
    </lineage>
</organism>
<dbReference type="Pfam" id="PF16148">
    <property type="entry name" value="DUF4856"/>
    <property type="match status" value="1"/>
</dbReference>
<evidence type="ECO:0000313" key="3">
    <source>
        <dbReference type="Proteomes" id="UP001250656"/>
    </source>
</evidence>
<dbReference type="PROSITE" id="PS51257">
    <property type="entry name" value="PROKAR_LIPOPROTEIN"/>
    <property type="match status" value="1"/>
</dbReference>
<dbReference type="InterPro" id="IPR032331">
    <property type="entry name" value="DUF4856"/>
</dbReference>
<reference evidence="2 3" key="1">
    <citation type="submission" date="2023-09" db="EMBL/GenBank/DDBJ databases">
        <title>Novel taxa isolated from Blanes Bay.</title>
        <authorList>
            <person name="Rey-Velasco X."/>
            <person name="Lucena T."/>
        </authorList>
    </citation>
    <scope>NUCLEOTIDE SEQUENCE [LARGE SCALE GENOMIC DNA]</scope>
    <source>
        <strain evidence="2 3">S334</strain>
    </source>
</reference>
<sequence>MRKFALALSVVAAVAMMSCSSDDNGIDEEAVAPTCNDGIQNGDETGVDCGGTCTPCETDAENPIENPDTYSFERNGESTVNFSGQITRLKMGGEFVSALTDNTNTATSLQAMYAHEEGDADFSDADLNASGKNLKSKTAASKDLFANNATDQAAIRSDFDGWINAQVDEVFTNWETAAAAGVAGQIAQGEKVRYINGMGLEYNQMIAKGLIGALTLDQIVNNYLSPAVLDEGDNRAENDAGTLAEGKPYTTMEHKWDEAYGYLFGLNTDTANPVAGENDGDRFLGSYIGQVATDPDFSDLITASYDAFKLGRAAIVAKDYEVRDEQAKIITAKLALVPSVRGVFYLQAGKNALMAEVPNYGGGFHALSEAYGFIYSLQFAQNPTTGDTFFTKAEVEAMLEQLLGDGENGLWDVTPETLDSLSETIANKFGFTVEQAAPVME</sequence>
<proteinExistence type="predicted"/>
<name>A0ABU3L8G6_9FLAO</name>
<keyword evidence="3" id="KW-1185">Reference proteome</keyword>
<accession>A0ABU3L8G6</accession>
<comment type="caution">
    <text evidence="2">The sequence shown here is derived from an EMBL/GenBank/DDBJ whole genome shotgun (WGS) entry which is preliminary data.</text>
</comment>
<feature type="chain" id="PRO_5045607595" evidence="1">
    <location>
        <begin position="24"/>
        <end position="441"/>
    </location>
</feature>
<keyword evidence="1" id="KW-0732">Signal</keyword>
<dbReference type="EMBL" id="JAVTTP010000001">
    <property type="protein sequence ID" value="MDT7829772.1"/>
    <property type="molecule type" value="Genomic_DNA"/>
</dbReference>
<dbReference type="RefSeq" id="WP_314015942.1">
    <property type="nucleotide sequence ID" value="NZ_JAVTTP010000001.1"/>
</dbReference>
<feature type="signal peptide" evidence="1">
    <location>
        <begin position="1"/>
        <end position="23"/>
    </location>
</feature>
<dbReference type="Proteomes" id="UP001250656">
    <property type="component" value="Unassembled WGS sequence"/>
</dbReference>
<protein>
    <submittedName>
        <fullName evidence="2">DUF4856 domain-containing protein</fullName>
    </submittedName>
</protein>
<evidence type="ECO:0000256" key="1">
    <source>
        <dbReference type="SAM" id="SignalP"/>
    </source>
</evidence>
<evidence type="ECO:0000313" key="2">
    <source>
        <dbReference type="EMBL" id="MDT7829772.1"/>
    </source>
</evidence>
<gene>
    <name evidence="2" type="ORF">RQM65_13945</name>
</gene>